<feature type="region of interest" description="Disordered" evidence="1">
    <location>
        <begin position="483"/>
        <end position="502"/>
    </location>
</feature>
<evidence type="ECO:0000256" key="2">
    <source>
        <dbReference type="SAM" id="Phobius"/>
    </source>
</evidence>
<name>A0ABQ4FTL3_9ACTN</name>
<feature type="compositionally biased region" description="Basic and acidic residues" evidence="1">
    <location>
        <begin position="1"/>
        <end position="17"/>
    </location>
</feature>
<gene>
    <name evidence="4" type="ORF">Mco01_11560</name>
</gene>
<dbReference type="RefSeq" id="WP_204055810.1">
    <property type="nucleotide sequence ID" value="NZ_BAAAGP010000003.1"/>
</dbReference>
<dbReference type="PANTHER" id="PTHR47691">
    <property type="entry name" value="REGULATOR-RELATED"/>
    <property type="match status" value="1"/>
</dbReference>
<evidence type="ECO:0000256" key="1">
    <source>
        <dbReference type="SAM" id="MobiDB-lite"/>
    </source>
</evidence>
<organism evidence="4 5">
    <name type="scientific">Microbispora corallina</name>
    <dbReference type="NCBI Taxonomy" id="83302"/>
    <lineage>
        <taxon>Bacteria</taxon>
        <taxon>Bacillati</taxon>
        <taxon>Actinomycetota</taxon>
        <taxon>Actinomycetes</taxon>
        <taxon>Streptosporangiales</taxon>
        <taxon>Streptosporangiaceae</taxon>
        <taxon>Microbispora</taxon>
    </lineage>
</organism>
<comment type="caution">
    <text evidence="4">The sequence shown here is derived from an EMBL/GenBank/DDBJ whole genome shotgun (WGS) entry which is preliminary data.</text>
</comment>
<dbReference type="InterPro" id="IPR049945">
    <property type="entry name" value="AAA_22"/>
</dbReference>
<dbReference type="Gene3D" id="1.25.40.10">
    <property type="entry name" value="Tetratricopeptide repeat domain"/>
    <property type="match status" value="2"/>
</dbReference>
<dbReference type="Gene3D" id="3.40.50.300">
    <property type="entry name" value="P-loop containing nucleotide triphosphate hydrolases"/>
    <property type="match status" value="1"/>
</dbReference>
<sequence length="882" mass="96547">MLPSPHDDDASPGRRPEGPSGRPEAGPPSRTPRGSLSRSRARGGVSPVRRRMSLAAPAVAGMAAAVASALGTSLDIWTLPLTARIVVTVAAAALVGTLTWATATPHASGEGPRGPEGAPPPAELPPVIAHFTGRREILDELRHRFAERDGDAPLVVSLYGRGGVGKSALAARFAHEVIGDFRDGQLYFDLRGADGEARPQEVLAGFLRALGVRLTTDPGGLTELQKLWWTWTKDRRILILLDNAQNADQVKVLVPPEPRCAVIVTSRQPLFLRNRYDRQLGAFTEAQGVELLARLAGDDRIAADLDAALEIVRLCDRLPLAISICGGRLATRENWSLAELAGRLADERRRLDQLQVGREIDKSVRASLQLSYDDCTDIQRRLLRLLGLLTAPDVQAWVAGDLLDTSELDGADQLEALVDAQLAECSGTDATGHMRYRLHELVRLFAYELAVREEPEPRRLAAIERVLYGYRRRAEAAATDRWPQDWRRRGRRPGPSDGGAAAERQISSAGWFTAERLALLASVHQARAAGLWDLAWATGRAFCSLCHSLRAYWSDWRAVADIACEAAERTGDSRALGIALLERAAVAGGIGRYAEARADADRARELFDGLGETWWAARAMRTVGMTLFSEGNLDRAQGLLLAAVDAFKAEDDRWWQARTQRNLAELRLAQRRYAEARELLEDSLTAFQSGGNRYSEAQTQRVLGEVLAAEARRLLAAGDAMDAERRFVLAGNALRFAIRAFHDRNEEWEEARCLRAAGEIGDPQNGLQEYASVREAKETLAKLGDSWGVARTEMSEAGALARLGRQDEAVEGLRGAARHFAELGDRWWQARGLRTLSEVLLEAGRRAEAREPAAEALAIYRSLGNEAGMSRAQDVLERASRG</sequence>
<dbReference type="PRINTS" id="PR00364">
    <property type="entry name" value="DISEASERSIST"/>
</dbReference>
<dbReference type="Proteomes" id="UP000603904">
    <property type="component" value="Unassembled WGS sequence"/>
</dbReference>
<keyword evidence="2" id="KW-0472">Membrane</keyword>
<reference evidence="4 5" key="1">
    <citation type="submission" date="2021-01" db="EMBL/GenBank/DDBJ databases">
        <title>Whole genome shotgun sequence of Microbispora corallina NBRC 16416.</title>
        <authorList>
            <person name="Komaki H."/>
            <person name="Tamura T."/>
        </authorList>
    </citation>
    <scope>NUCLEOTIDE SEQUENCE [LARGE SCALE GENOMIC DNA]</scope>
    <source>
        <strain evidence="4 5">NBRC 16416</strain>
    </source>
</reference>
<keyword evidence="2" id="KW-1133">Transmembrane helix</keyword>
<evidence type="ECO:0000259" key="3">
    <source>
        <dbReference type="SMART" id="SM00382"/>
    </source>
</evidence>
<dbReference type="SUPFAM" id="SSF52540">
    <property type="entry name" value="P-loop containing nucleoside triphosphate hydrolases"/>
    <property type="match status" value="1"/>
</dbReference>
<feature type="compositionally biased region" description="Low complexity" evidence="1">
    <location>
        <begin position="31"/>
        <end position="46"/>
    </location>
</feature>
<accession>A0ABQ4FTL3</accession>
<proteinExistence type="predicted"/>
<evidence type="ECO:0000313" key="4">
    <source>
        <dbReference type="EMBL" id="GIH38156.1"/>
    </source>
</evidence>
<dbReference type="SMART" id="SM00382">
    <property type="entry name" value="AAA"/>
    <property type="match status" value="1"/>
</dbReference>
<feature type="region of interest" description="Disordered" evidence="1">
    <location>
        <begin position="1"/>
        <end position="49"/>
    </location>
</feature>
<dbReference type="InterPro" id="IPR027417">
    <property type="entry name" value="P-loop_NTPase"/>
</dbReference>
<dbReference type="PANTHER" id="PTHR47691:SF3">
    <property type="entry name" value="HTH-TYPE TRANSCRIPTIONAL REGULATOR RV0890C-RELATED"/>
    <property type="match status" value="1"/>
</dbReference>
<keyword evidence="2" id="KW-0812">Transmembrane</keyword>
<evidence type="ECO:0000313" key="5">
    <source>
        <dbReference type="Proteomes" id="UP000603904"/>
    </source>
</evidence>
<feature type="region of interest" description="Disordered" evidence="1">
    <location>
        <begin position="104"/>
        <end position="124"/>
    </location>
</feature>
<dbReference type="InterPro" id="IPR011990">
    <property type="entry name" value="TPR-like_helical_dom_sf"/>
</dbReference>
<feature type="compositionally biased region" description="Low complexity" evidence="1">
    <location>
        <begin position="493"/>
        <end position="502"/>
    </location>
</feature>
<dbReference type="InterPro" id="IPR003593">
    <property type="entry name" value="AAA+_ATPase"/>
</dbReference>
<feature type="transmembrane region" description="Helical" evidence="2">
    <location>
        <begin position="54"/>
        <end position="74"/>
    </location>
</feature>
<protein>
    <recommendedName>
        <fullName evidence="3">AAA+ ATPase domain-containing protein</fullName>
    </recommendedName>
</protein>
<dbReference type="EMBL" id="BOOC01000003">
    <property type="protein sequence ID" value="GIH38156.1"/>
    <property type="molecule type" value="Genomic_DNA"/>
</dbReference>
<feature type="transmembrane region" description="Helical" evidence="2">
    <location>
        <begin position="81"/>
        <end position="103"/>
    </location>
</feature>
<dbReference type="SUPFAM" id="SSF48452">
    <property type="entry name" value="TPR-like"/>
    <property type="match status" value="2"/>
</dbReference>
<feature type="domain" description="AAA+ ATPase" evidence="3">
    <location>
        <begin position="152"/>
        <end position="286"/>
    </location>
</feature>
<dbReference type="Pfam" id="PF13401">
    <property type="entry name" value="AAA_22"/>
    <property type="match status" value="1"/>
</dbReference>
<keyword evidence="5" id="KW-1185">Reference proteome</keyword>